<evidence type="ECO:0000313" key="3">
    <source>
        <dbReference type="Proteomes" id="UP001589568"/>
    </source>
</evidence>
<dbReference type="InterPro" id="IPR051332">
    <property type="entry name" value="Fosfomycin_Res_Enzymes"/>
</dbReference>
<dbReference type="PANTHER" id="PTHR36113:SF6">
    <property type="entry name" value="FOSFOMYCIN RESISTANCE PROTEIN FOSX"/>
    <property type="match status" value="1"/>
</dbReference>
<protein>
    <submittedName>
        <fullName evidence="2">VOC family protein</fullName>
    </submittedName>
</protein>
<dbReference type="PANTHER" id="PTHR36113">
    <property type="entry name" value="LYASE, PUTATIVE-RELATED-RELATED"/>
    <property type="match status" value="1"/>
</dbReference>
<dbReference type="Proteomes" id="UP001589568">
    <property type="component" value="Unassembled WGS sequence"/>
</dbReference>
<dbReference type="InterPro" id="IPR037523">
    <property type="entry name" value="VOC_core"/>
</dbReference>
<dbReference type="Gene3D" id="3.10.180.10">
    <property type="entry name" value="2,3-Dihydroxybiphenyl 1,2-Dioxygenase, domain 1"/>
    <property type="match status" value="1"/>
</dbReference>
<dbReference type="EMBL" id="JBHMCF010000003">
    <property type="protein sequence ID" value="MFB9468746.1"/>
    <property type="molecule type" value="Genomic_DNA"/>
</dbReference>
<dbReference type="Pfam" id="PF13669">
    <property type="entry name" value="Glyoxalase_4"/>
    <property type="match status" value="1"/>
</dbReference>
<accession>A0ABV5NEN8</accession>
<evidence type="ECO:0000259" key="1">
    <source>
        <dbReference type="PROSITE" id="PS51819"/>
    </source>
</evidence>
<evidence type="ECO:0000313" key="2">
    <source>
        <dbReference type="EMBL" id="MFB9468746.1"/>
    </source>
</evidence>
<dbReference type="PROSITE" id="PS51819">
    <property type="entry name" value="VOC"/>
    <property type="match status" value="1"/>
</dbReference>
<name>A0ABV5NEN8_9ACTN</name>
<dbReference type="RefSeq" id="WP_364365159.1">
    <property type="nucleotide sequence ID" value="NZ_JBHMCF010000003.1"/>
</dbReference>
<proteinExistence type="predicted"/>
<organism evidence="2 3">
    <name type="scientific">Nonomuraea salmonea</name>
    <dbReference type="NCBI Taxonomy" id="46181"/>
    <lineage>
        <taxon>Bacteria</taxon>
        <taxon>Bacillati</taxon>
        <taxon>Actinomycetota</taxon>
        <taxon>Actinomycetes</taxon>
        <taxon>Streptosporangiales</taxon>
        <taxon>Streptosporangiaceae</taxon>
        <taxon>Nonomuraea</taxon>
    </lineage>
</organism>
<gene>
    <name evidence="2" type="ORF">ACFFR3_04470</name>
</gene>
<feature type="domain" description="VOC" evidence="1">
    <location>
        <begin position="39"/>
        <end position="163"/>
    </location>
</feature>
<dbReference type="SUPFAM" id="SSF54593">
    <property type="entry name" value="Glyoxalase/Bleomycin resistance protein/Dihydroxybiphenyl dioxygenase"/>
    <property type="match status" value="1"/>
</dbReference>
<reference evidence="2 3" key="1">
    <citation type="submission" date="2024-09" db="EMBL/GenBank/DDBJ databases">
        <authorList>
            <person name="Sun Q."/>
            <person name="Mori K."/>
        </authorList>
    </citation>
    <scope>NUCLEOTIDE SEQUENCE [LARGE SCALE GENOMIC DNA]</scope>
    <source>
        <strain evidence="2 3">JCM 3324</strain>
    </source>
</reference>
<sequence length="163" mass="18109">MTPDLGHLAAAPIGPIAPQAGAAILSVWRRRVSRMVAGMVHHIEVWVPDLKRAVGSWGWLLEALGYAVFQDWPDGRSWRLGETYLVLEQSPAMTADRHERLRPGLNHLAFHAGSRERVDELVAGAVAHGWVVMFPERHPYAGGEQHYAAYLENEDGFEVELVG</sequence>
<keyword evidence="3" id="KW-1185">Reference proteome</keyword>
<dbReference type="InterPro" id="IPR029068">
    <property type="entry name" value="Glyas_Bleomycin-R_OHBP_Dase"/>
</dbReference>
<comment type="caution">
    <text evidence="2">The sequence shown here is derived from an EMBL/GenBank/DDBJ whole genome shotgun (WGS) entry which is preliminary data.</text>
</comment>